<organism evidence="2 3">
    <name type="scientific">Naematelia encephala</name>
    <dbReference type="NCBI Taxonomy" id="71784"/>
    <lineage>
        <taxon>Eukaryota</taxon>
        <taxon>Fungi</taxon>
        <taxon>Dikarya</taxon>
        <taxon>Basidiomycota</taxon>
        <taxon>Agaricomycotina</taxon>
        <taxon>Tremellomycetes</taxon>
        <taxon>Tremellales</taxon>
        <taxon>Naemateliaceae</taxon>
        <taxon>Naematelia</taxon>
    </lineage>
</organism>
<feature type="compositionally biased region" description="Low complexity" evidence="1">
    <location>
        <begin position="109"/>
        <end position="125"/>
    </location>
</feature>
<dbReference type="AlphaFoldDB" id="A0A1Y2B3D4"/>
<gene>
    <name evidence="2" type="ORF">BCR39DRAFT_174605</name>
</gene>
<feature type="region of interest" description="Disordered" evidence="1">
    <location>
        <begin position="1"/>
        <end position="147"/>
    </location>
</feature>
<dbReference type="EMBL" id="MCFC01000026">
    <property type="protein sequence ID" value="ORY29343.1"/>
    <property type="molecule type" value="Genomic_DNA"/>
</dbReference>
<evidence type="ECO:0000313" key="3">
    <source>
        <dbReference type="Proteomes" id="UP000193986"/>
    </source>
</evidence>
<keyword evidence="3" id="KW-1185">Reference proteome</keyword>
<reference evidence="2 3" key="1">
    <citation type="submission" date="2016-07" db="EMBL/GenBank/DDBJ databases">
        <title>Pervasive Adenine N6-methylation of Active Genes in Fungi.</title>
        <authorList>
            <consortium name="DOE Joint Genome Institute"/>
            <person name="Mondo S.J."/>
            <person name="Dannebaum R.O."/>
            <person name="Kuo R.C."/>
            <person name="Labutti K."/>
            <person name="Haridas S."/>
            <person name="Kuo A."/>
            <person name="Salamov A."/>
            <person name="Ahrendt S.R."/>
            <person name="Lipzen A."/>
            <person name="Sullivan W."/>
            <person name="Andreopoulos W.B."/>
            <person name="Clum A."/>
            <person name="Lindquist E."/>
            <person name="Daum C."/>
            <person name="Ramamoorthy G.K."/>
            <person name="Gryganskyi A."/>
            <person name="Culley D."/>
            <person name="Magnuson J.K."/>
            <person name="James T.Y."/>
            <person name="O'Malley M.A."/>
            <person name="Stajich J.E."/>
            <person name="Spatafora J.W."/>
            <person name="Visel A."/>
            <person name="Grigoriev I.V."/>
        </authorList>
    </citation>
    <scope>NUCLEOTIDE SEQUENCE [LARGE SCALE GENOMIC DNA]</scope>
    <source>
        <strain evidence="2 3">68-887.2</strain>
    </source>
</reference>
<dbReference type="InParanoid" id="A0A1Y2B3D4"/>
<accession>A0A1Y2B3D4</accession>
<name>A0A1Y2B3D4_9TREE</name>
<sequence length="147" mass="15077">MDPNTGNGVGSNPLPGGSAAPLPAPTGERKRSRAGRLWDRLKGKTKDQIDGTATAPRQADPSRAPNIDPRPPRRSAGSPPPTVRFASDPPVSPVTSIDEETTPLPPQQSPGSPGSPGTTPESPTPHVDTPPAYSPEDPFSPGAGSPQ</sequence>
<evidence type="ECO:0000256" key="1">
    <source>
        <dbReference type="SAM" id="MobiDB-lite"/>
    </source>
</evidence>
<feature type="compositionally biased region" description="Basic and acidic residues" evidence="1">
    <location>
        <begin position="36"/>
        <end position="49"/>
    </location>
</feature>
<comment type="caution">
    <text evidence="2">The sequence shown here is derived from an EMBL/GenBank/DDBJ whole genome shotgun (WGS) entry which is preliminary data.</text>
</comment>
<protein>
    <submittedName>
        <fullName evidence="2">Uncharacterized protein</fullName>
    </submittedName>
</protein>
<proteinExistence type="predicted"/>
<dbReference type="Proteomes" id="UP000193986">
    <property type="component" value="Unassembled WGS sequence"/>
</dbReference>
<evidence type="ECO:0000313" key="2">
    <source>
        <dbReference type="EMBL" id="ORY29343.1"/>
    </source>
</evidence>